<name>A0A1H7G729_9PROT</name>
<sequence>MTIPISSLEANVSQPQRTPQAMERIIGPDGEIILQWIGSPSWESYDFLEDYIKLRKKVLKPGAQGGKQQE</sequence>
<protein>
    <submittedName>
        <fullName evidence="1">Uncharacterized protein</fullName>
    </submittedName>
</protein>
<keyword evidence="2" id="KW-1185">Reference proteome</keyword>
<dbReference type="AlphaFoldDB" id="A0A1H7G729"/>
<reference evidence="1 2" key="1">
    <citation type="submission" date="2016-10" db="EMBL/GenBank/DDBJ databases">
        <authorList>
            <person name="de Groot N.N."/>
        </authorList>
    </citation>
    <scope>NUCLEOTIDE SEQUENCE [LARGE SCALE GENOMIC DNA]</scope>
    <source>
        <strain evidence="1 2">Nv1</strain>
    </source>
</reference>
<dbReference type="EMBL" id="FOBH01000001">
    <property type="protein sequence ID" value="SEK33941.1"/>
    <property type="molecule type" value="Genomic_DNA"/>
</dbReference>
<gene>
    <name evidence="1" type="ORF">SAMN05216387_101195</name>
</gene>
<evidence type="ECO:0000313" key="2">
    <source>
        <dbReference type="Proteomes" id="UP000198620"/>
    </source>
</evidence>
<evidence type="ECO:0000313" key="1">
    <source>
        <dbReference type="EMBL" id="SEK33941.1"/>
    </source>
</evidence>
<organism evidence="1 2">
    <name type="scientific">Nitrosovibrio tenuis</name>
    <dbReference type="NCBI Taxonomy" id="1233"/>
    <lineage>
        <taxon>Bacteria</taxon>
        <taxon>Pseudomonadati</taxon>
        <taxon>Pseudomonadota</taxon>
        <taxon>Betaproteobacteria</taxon>
        <taxon>Nitrosomonadales</taxon>
        <taxon>Nitrosomonadaceae</taxon>
        <taxon>Nitrosovibrio</taxon>
    </lineage>
</organism>
<accession>A0A1H7G729</accession>
<dbReference type="Proteomes" id="UP000198620">
    <property type="component" value="Unassembled WGS sequence"/>
</dbReference>
<proteinExistence type="predicted"/>